<dbReference type="InterPro" id="IPR049326">
    <property type="entry name" value="Rhodopsin_dom_fungi"/>
</dbReference>
<dbReference type="GO" id="GO:0016020">
    <property type="term" value="C:membrane"/>
    <property type="evidence" value="ECO:0007669"/>
    <property type="project" value="UniProtKB-SubCell"/>
</dbReference>
<comment type="similarity">
    <text evidence="5">Belongs to the SAT4 family.</text>
</comment>
<dbReference type="PANTHER" id="PTHR33048:SF108">
    <property type="entry name" value="INTEGRAL MEMBRANE PROTEIN"/>
    <property type="match status" value="1"/>
</dbReference>
<keyword evidence="4 7" id="KW-0472">Membrane</keyword>
<keyword evidence="3 7" id="KW-1133">Transmembrane helix</keyword>
<evidence type="ECO:0000259" key="8">
    <source>
        <dbReference type="Pfam" id="PF20684"/>
    </source>
</evidence>
<feature type="transmembrane region" description="Helical" evidence="7">
    <location>
        <begin position="202"/>
        <end position="221"/>
    </location>
</feature>
<protein>
    <recommendedName>
        <fullName evidence="8">Rhodopsin domain-containing protein</fullName>
    </recommendedName>
</protein>
<comment type="caution">
    <text evidence="9">The sequence shown here is derived from an EMBL/GenBank/DDBJ whole genome shotgun (WGS) entry which is preliminary data.</text>
</comment>
<keyword evidence="2 7" id="KW-0812">Transmembrane</keyword>
<dbReference type="STRING" id="708187.A0A1Q8S135"/>
<evidence type="ECO:0000313" key="9">
    <source>
        <dbReference type="EMBL" id="OLN94288.1"/>
    </source>
</evidence>
<sequence>MSSSTGPIGAAAPPPGETPNFDNPRDAGHRTHMIITILFQIIIIVAFLPRLYVKLYAAGKFQLHYGLGHHIWEITASNFSNLQKWLYISSLLYSPAAFFTKVALMLLTTRVFSVDRVVTKSLQALLFFFLIAYIPAQVAKAVVCLPVEAFWDPTVSHFTCINQTKLFIYDTAISIVSDAIILIVPVVLTWRLRVSMARKIKIVGLLGAGGVAVSITAYRMYLVIRYENTADSTADFVPLDWTV</sequence>
<dbReference type="Proteomes" id="UP000186583">
    <property type="component" value="Unassembled WGS sequence"/>
</dbReference>
<dbReference type="EMBL" id="MPGH01000044">
    <property type="protein sequence ID" value="OLN94288.1"/>
    <property type="molecule type" value="Genomic_DNA"/>
</dbReference>
<evidence type="ECO:0000256" key="7">
    <source>
        <dbReference type="SAM" id="Phobius"/>
    </source>
</evidence>
<evidence type="ECO:0000313" key="10">
    <source>
        <dbReference type="Proteomes" id="UP000186583"/>
    </source>
</evidence>
<dbReference type="AlphaFoldDB" id="A0A1Q8S135"/>
<evidence type="ECO:0000256" key="5">
    <source>
        <dbReference type="ARBA" id="ARBA00038359"/>
    </source>
</evidence>
<evidence type="ECO:0000256" key="2">
    <source>
        <dbReference type="ARBA" id="ARBA00022692"/>
    </source>
</evidence>
<evidence type="ECO:0000256" key="1">
    <source>
        <dbReference type="ARBA" id="ARBA00004141"/>
    </source>
</evidence>
<evidence type="ECO:0000256" key="4">
    <source>
        <dbReference type="ARBA" id="ARBA00023136"/>
    </source>
</evidence>
<feature type="transmembrane region" description="Helical" evidence="7">
    <location>
        <begin position="171"/>
        <end position="190"/>
    </location>
</feature>
<keyword evidence="10" id="KW-1185">Reference proteome</keyword>
<feature type="region of interest" description="Disordered" evidence="6">
    <location>
        <begin position="1"/>
        <end position="23"/>
    </location>
</feature>
<evidence type="ECO:0000256" key="6">
    <source>
        <dbReference type="SAM" id="MobiDB-lite"/>
    </source>
</evidence>
<proteinExistence type="inferred from homology"/>
<name>A0A1Q8S135_9PEZI</name>
<organism evidence="9 10">
    <name type="scientific">Colletotrichum chlorophyti</name>
    <dbReference type="NCBI Taxonomy" id="708187"/>
    <lineage>
        <taxon>Eukaryota</taxon>
        <taxon>Fungi</taxon>
        <taxon>Dikarya</taxon>
        <taxon>Ascomycota</taxon>
        <taxon>Pezizomycotina</taxon>
        <taxon>Sordariomycetes</taxon>
        <taxon>Hypocreomycetidae</taxon>
        <taxon>Glomerellales</taxon>
        <taxon>Glomerellaceae</taxon>
        <taxon>Colletotrichum</taxon>
    </lineage>
</organism>
<feature type="domain" description="Rhodopsin" evidence="8">
    <location>
        <begin position="42"/>
        <end position="238"/>
    </location>
</feature>
<accession>A0A1Q8S135</accession>
<evidence type="ECO:0000256" key="3">
    <source>
        <dbReference type="ARBA" id="ARBA00022989"/>
    </source>
</evidence>
<dbReference type="Pfam" id="PF20684">
    <property type="entry name" value="Fung_rhodopsin"/>
    <property type="match status" value="1"/>
</dbReference>
<comment type="subcellular location">
    <subcellularLocation>
        <location evidence="1">Membrane</location>
        <topology evidence="1">Multi-pass membrane protein</topology>
    </subcellularLocation>
</comment>
<dbReference type="OrthoDB" id="4682787at2759"/>
<dbReference type="InterPro" id="IPR052337">
    <property type="entry name" value="SAT4-like"/>
</dbReference>
<gene>
    <name evidence="9" type="ORF">CCHL11_02818</name>
</gene>
<feature type="compositionally biased region" description="Low complexity" evidence="6">
    <location>
        <begin position="1"/>
        <end position="11"/>
    </location>
</feature>
<reference evidence="9 10" key="1">
    <citation type="submission" date="2016-11" db="EMBL/GenBank/DDBJ databases">
        <title>Draft Genome Assembly of Colletotrichum chlorophyti a pathogen of herbaceous plants.</title>
        <authorList>
            <person name="Gan P."/>
            <person name="Narusaka M."/>
            <person name="Tsushima A."/>
            <person name="Narusaka Y."/>
            <person name="Takano Y."/>
            <person name="Shirasu K."/>
        </authorList>
    </citation>
    <scope>NUCLEOTIDE SEQUENCE [LARGE SCALE GENOMIC DNA]</scope>
    <source>
        <strain evidence="9 10">NTL11</strain>
    </source>
</reference>
<feature type="transmembrane region" description="Helical" evidence="7">
    <location>
        <begin position="124"/>
        <end position="151"/>
    </location>
</feature>
<feature type="transmembrane region" description="Helical" evidence="7">
    <location>
        <begin position="33"/>
        <end position="53"/>
    </location>
</feature>
<dbReference type="PANTHER" id="PTHR33048">
    <property type="entry name" value="PTH11-LIKE INTEGRAL MEMBRANE PROTEIN (AFU_ORTHOLOGUE AFUA_5G11245)"/>
    <property type="match status" value="1"/>
</dbReference>